<accession>A0A8J6UIN8</accession>
<dbReference type="Pfam" id="PF09723">
    <property type="entry name" value="Zn_ribbon_8"/>
    <property type="match status" value="1"/>
</dbReference>
<dbReference type="Proteomes" id="UP000632828">
    <property type="component" value="Unassembled WGS sequence"/>
</dbReference>
<organism evidence="2 3">
    <name type="scientific">Pelovirga terrestris</name>
    <dbReference type="NCBI Taxonomy" id="2771352"/>
    <lineage>
        <taxon>Bacteria</taxon>
        <taxon>Pseudomonadati</taxon>
        <taxon>Thermodesulfobacteriota</taxon>
        <taxon>Desulfuromonadia</taxon>
        <taxon>Geobacterales</taxon>
        <taxon>Geobacteraceae</taxon>
        <taxon>Pelovirga</taxon>
    </lineage>
</organism>
<reference evidence="2" key="1">
    <citation type="submission" date="2020-09" db="EMBL/GenBank/DDBJ databases">
        <title>Pelobacter alkaliphilus sp. nov., a novel anaerobic arsenate-reducing bacterium from terrestrial mud volcano.</title>
        <authorList>
            <person name="Khomyakova M.A."/>
            <person name="Merkel A.Y."/>
            <person name="Slobodkin A.I."/>
        </authorList>
    </citation>
    <scope>NUCLEOTIDE SEQUENCE</scope>
    <source>
        <strain evidence="2">M08fum</strain>
    </source>
</reference>
<sequence length="60" mass="6388">MPIFEYQCPQCGKITEKIQTRSQTDIPCPVCFKPAVRRVSRSAISTSGSSCGSSSGAGFT</sequence>
<dbReference type="SMART" id="SM00834">
    <property type="entry name" value="CxxC_CXXC_SSSS"/>
    <property type="match status" value="1"/>
</dbReference>
<comment type="caution">
    <text evidence="2">The sequence shown here is derived from an EMBL/GenBank/DDBJ whole genome shotgun (WGS) entry which is preliminary data.</text>
</comment>
<evidence type="ECO:0000313" key="3">
    <source>
        <dbReference type="Proteomes" id="UP000632828"/>
    </source>
</evidence>
<gene>
    <name evidence="2" type="ORF">ICT70_11945</name>
</gene>
<protein>
    <submittedName>
        <fullName evidence="2">Zinc ribbon domain-containing protein</fullName>
    </submittedName>
</protein>
<feature type="domain" description="Putative regulatory protein FmdB zinc ribbon" evidence="1">
    <location>
        <begin position="1"/>
        <end position="40"/>
    </location>
</feature>
<keyword evidence="3" id="KW-1185">Reference proteome</keyword>
<dbReference type="InterPro" id="IPR013429">
    <property type="entry name" value="Regulatory_FmdB_Zinc_ribbon"/>
</dbReference>
<dbReference type="NCBIfam" id="TIGR02605">
    <property type="entry name" value="CxxC_CxxC_SSSS"/>
    <property type="match status" value="1"/>
</dbReference>
<name>A0A8J6UIN8_9BACT</name>
<evidence type="ECO:0000259" key="1">
    <source>
        <dbReference type="SMART" id="SM00834"/>
    </source>
</evidence>
<proteinExistence type="predicted"/>
<dbReference type="RefSeq" id="WP_191156952.1">
    <property type="nucleotide sequence ID" value="NZ_JACWUN010000014.1"/>
</dbReference>
<dbReference type="AlphaFoldDB" id="A0A8J6UIN8"/>
<dbReference type="EMBL" id="JACWUN010000014">
    <property type="protein sequence ID" value="MBD1401385.1"/>
    <property type="molecule type" value="Genomic_DNA"/>
</dbReference>
<evidence type="ECO:0000313" key="2">
    <source>
        <dbReference type="EMBL" id="MBD1401385.1"/>
    </source>
</evidence>